<comment type="caution">
    <text evidence="2">The sequence shown here is derived from an EMBL/GenBank/DDBJ whole genome shotgun (WGS) entry which is preliminary data.</text>
</comment>
<proteinExistence type="predicted"/>
<dbReference type="Proteomes" id="UP000591844">
    <property type="component" value="Unassembled WGS sequence"/>
</dbReference>
<evidence type="ECO:0000256" key="1">
    <source>
        <dbReference type="SAM" id="Phobius"/>
    </source>
</evidence>
<dbReference type="EMBL" id="PUJW01000018">
    <property type="protein sequence ID" value="NHB93701.1"/>
    <property type="molecule type" value="Genomic_DNA"/>
</dbReference>
<dbReference type="InterPro" id="IPR018669">
    <property type="entry name" value="Toxin_HigB"/>
</dbReference>
<reference evidence="2 3" key="1">
    <citation type="submission" date="2018-02" db="EMBL/GenBank/DDBJ databases">
        <authorList>
            <person name="Machado R.A."/>
        </authorList>
    </citation>
    <scope>NUCLEOTIDE SEQUENCE [LARGE SCALE GENOMIC DNA]</scope>
    <source>
        <strain evidence="2 3">DSM 19724</strain>
    </source>
</reference>
<organism evidence="2 3">
    <name type="scientific">Photorhabdus cinerea</name>
    <dbReference type="NCBI Taxonomy" id="471575"/>
    <lineage>
        <taxon>Bacteria</taxon>
        <taxon>Pseudomonadati</taxon>
        <taxon>Pseudomonadota</taxon>
        <taxon>Gammaproteobacteria</taxon>
        <taxon>Enterobacterales</taxon>
        <taxon>Morganellaceae</taxon>
        <taxon>Photorhabdus</taxon>
    </lineage>
</organism>
<dbReference type="GO" id="GO:0110001">
    <property type="term" value="C:toxin-antitoxin complex"/>
    <property type="evidence" value="ECO:0007669"/>
    <property type="project" value="InterPro"/>
</dbReference>
<keyword evidence="1" id="KW-0472">Membrane</keyword>
<keyword evidence="1" id="KW-0812">Transmembrane</keyword>
<dbReference type="GO" id="GO:0003723">
    <property type="term" value="F:RNA binding"/>
    <property type="evidence" value="ECO:0007669"/>
    <property type="project" value="InterPro"/>
</dbReference>
<keyword evidence="1" id="KW-1133">Transmembrane helix</keyword>
<accession>A0A7X5QG36</accession>
<gene>
    <name evidence="2" type="ORF">C5469_16755</name>
</gene>
<name>A0A7X5QG36_9GAMM</name>
<feature type="transmembrane region" description="Helical" evidence="1">
    <location>
        <begin position="6"/>
        <end position="27"/>
    </location>
</feature>
<evidence type="ECO:0000313" key="3">
    <source>
        <dbReference type="Proteomes" id="UP000591844"/>
    </source>
</evidence>
<evidence type="ECO:0000313" key="2">
    <source>
        <dbReference type="EMBL" id="NHB93701.1"/>
    </source>
</evidence>
<keyword evidence="3" id="KW-1185">Reference proteome</keyword>
<dbReference type="Pfam" id="PF09907">
    <property type="entry name" value="HigB_toxin"/>
    <property type="match status" value="1"/>
</dbReference>
<dbReference type="GO" id="GO:0004519">
    <property type="term" value="F:endonuclease activity"/>
    <property type="evidence" value="ECO:0007669"/>
    <property type="project" value="InterPro"/>
</dbReference>
<dbReference type="AlphaFoldDB" id="A0A7X5QG36"/>
<sequence>MFKGKVIWSELIHLIVSIFYPIDWLYVKFVGTHRQYDAIDANTIEPE</sequence>
<protein>
    <submittedName>
        <fullName evidence="2">Uncharacterized protein</fullName>
    </submittedName>
</protein>